<keyword evidence="3" id="KW-1185">Reference proteome</keyword>
<name>A0A8T3A7I1_DENNO</name>
<evidence type="ECO:0000313" key="3">
    <source>
        <dbReference type="Proteomes" id="UP000829196"/>
    </source>
</evidence>
<organism evidence="2 3">
    <name type="scientific">Dendrobium nobile</name>
    <name type="common">Orchid</name>
    <dbReference type="NCBI Taxonomy" id="94219"/>
    <lineage>
        <taxon>Eukaryota</taxon>
        <taxon>Viridiplantae</taxon>
        <taxon>Streptophyta</taxon>
        <taxon>Embryophyta</taxon>
        <taxon>Tracheophyta</taxon>
        <taxon>Spermatophyta</taxon>
        <taxon>Magnoliopsida</taxon>
        <taxon>Liliopsida</taxon>
        <taxon>Asparagales</taxon>
        <taxon>Orchidaceae</taxon>
        <taxon>Epidendroideae</taxon>
        <taxon>Malaxideae</taxon>
        <taxon>Dendrobiinae</taxon>
        <taxon>Dendrobium</taxon>
    </lineage>
</organism>
<keyword evidence="1" id="KW-0812">Transmembrane</keyword>
<dbReference type="EMBL" id="JAGYWB010000018">
    <property type="protein sequence ID" value="KAI0492063.1"/>
    <property type="molecule type" value="Genomic_DNA"/>
</dbReference>
<protein>
    <submittedName>
        <fullName evidence="2">Uncharacterized protein</fullName>
    </submittedName>
</protein>
<keyword evidence="1" id="KW-1133">Transmembrane helix</keyword>
<sequence>MSLASVHCQLSFVASVRVRRAVLSFFSCNDSFSRSDGEIDWDIIIRIIWMVEVEMHWACCVIEKSSANLSSEFALRSYLYLLFHMLVAGPTSWFYKDKKVSTKYILYVVFTLSSALFLLEKYASAVSVFTEESFMVKVIIILLFSYSFLFLLHDIMHAPYLWNLISEDLTLLGKDLSKWETLAAVHYLDRELSPAIYRSFLIPYSWHHKMSWIITLLRKIPQTMWIKTSFTTSKLLSLKNSLKMDLKWVLLIILTPTLLFL</sequence>
<feature type="transmembrane region" description="Helical" evidence="1">
    <location>
        <begin position="78"/>
        <end position="95"/>
    </location>
</feature>
<accession>A0A8T3A7I1</accession>
<feature type="transmembrane region" description="Helical" evidence="1">
    <location>
        <begin position="104"/>
        <end position="122"/>
    </location>
</feature>
<proteinExistence type="predicted"/>
<gene>
    <name evidence="2" type="ORF">KFK09_026328</name>
</gene>
<evidence type="ECO:0000256" key="1">
    <source>
        <dbReference type="SAM" id="Phobius"/>
    </source>
</evidence>
<reference evidence="2" key="1">
    <citation type="journal article" date="2022" name="Front. Genet.">
        <title>Chromosome-Scale Assembly of the Dendrobium nobile Genome Provides Insights Into the Molecular Mechanism of the Biosynthesis of the Medicinal Active Ingredient of Dendrobium.</title>
        <authorList>
            <person name="Xu Q."/>
            <person name="Niu S.-C."/>
            <person name="Li K.-L."/>
            <person name="Zheng P.-J."/>
            <person name="Zhang X.-J."/>
            <person name="Jia Y."/>
            <person name="Liu Y."/>
            <person name="Niu Y.-X."/>
            <person name="Yu L.-H."/>
            <person name="Chen D.-F."/>
            <person name="Zhang G.-Q."/>
        </authorList>
    </citation>
    <scope>NUCLEOTIDE SEQUENCE</scope>
    <source>
        <tissue evidence="2">Leaf</tissue>
    </source>
</reference>
<keyword evidence="1" id="KW-0472">Membrane</keyword>
<dbReference type="Proteomes" id="UP000829196">
    <property type="component" value="Unassembled WGS sequence"/>
</dbReference>
<comment type="caution">
    <text evidence="2">The sequence shown here is derived from an EMBL/GenBank/DDBJ whole genome shotgun (WGS) entry which is preliminary data.</text>
</comment>
<dbReference type="OrthoDB" id="497541at2759"/>
<dbReference type="AlphaFoldDB" id="A0A8T3A7I1"/>
<evidence type="ECO:0000313" key="2">
    <source>
        <dbReference type="EMBL" id="KAI0492063.1"/>
    </source>
</evidence>
<feature type="transmembrane region" description="Helical" evidence="1">
    <location>
        <begin position="134"/>
        <end position="152"/>
    </location>
</feature>